<sequence length="1424" mass="156154">MHALRQEILPPSGVEFATSLKLTPSTLADQVLPTPPNSSTRQELAARALCNVVVARTSLLRIFEVREEPAPVPTQAEDERDRRSKVRRGTEAVEGEVEMDEQGEGFVNMGSAKNGALHPPTVTRFYFLREHQLHGIVTGMESIKIMASLGDKLDRLLVSFKDAKVALLEWSDAVHDLITVSIHTYERAPQLMSMDSSLFRASMRADPLSRCAALSLPKDAIAILPFYQTQADLDIMEQDHSQARDIPYSPSFILDLAAEVDENIRNVVDFVFLPGFNNPTIAVLFQVQQTWTGRLKEYKDTAKLIIFTMTVITHKYSVITAVEGLPYDCMSLLPCASTLGGVVILTSNSIIYVDSTSRRVALPVNGWPSRVSDLPMPPIPLGEEMRNLSLEGAHATFVDDRTLFVVLKDGTVYPVEIVVDGKTVSRLTMAAALAQTTIPAVVERLSDEHLFIGSTVGPSVLLKATQAVESDAELSSARAAVVDVRESMDMDDDDASASANRMSNGIGPAKTKRTIVHLSLCDSLPAYGPIADITFSLARNGDRPVPELVAATGSGLLGGFTLFQRDLPVRTKRKLHAIGGARGMWSLPVRQPVKVNGVSYDRAVNPYQTENDSIIVSTDANPSPGSSRIASKTPKGDLNITTRMHVTTVGAAPFFQRTAILHVVTNAICVLEPGKQKIQDLDGNMPRPKIRACSICDPYVLVFREDDTIGLFIDTERGKIRRKDMSPMGDKSSRYVAGCFFTDSTGIFEAHANPDSSTVGTNGVDKTVTSTLQAAVNSEKRSQWLILVRPQGVMEIWSLPKLTLVHSTEGIATLQPVLVDSSDLPALSIPQDPPRKAQDLDIDQILIAPLGESSPRPHLLVFLRSGQLAIYEVLPAPLPLDMPPVRTSFLAVKFVKVASRAFEIRRQDDMEKTVLAEQKRISRAFIPFVTSPSHGTEYTGVFLTGDRPSWILASNKSGVRVIPSGHTVVYSFTTCSLWESKGDFLLYTDEGPSLLEWMPDLQFSTRLPSRSVPRSRSYAHVVFDPSTSLIVAASSLQAAFASFDEEGNKIWEPDSSNVAYPLCDCSTLEVILPDSWITMDGYEFAPNEFVTALECVTLETLSTETGSKEFIAVGTTINRGEDLAVKGAAYVFELVEVVPDPQLAIKRWYKLKLRARDDSKGPVTAVCGLNGYLVSSMGQKIFVRAFDLDERLVGVAFLDVGVYVTSLRTLKNLLLIGDAVKSVWFVAFQEDPFKLTVLAKDIRRVGVATANFFFSEGVMSIVTGDDEGVLRIYEYSPDDPESKNGQHLLCRTEFHGQCQSQSSVVIARRSKDDLVLPQAKLICGSTDGSLSSLTPVDESVYKRLQLLQGQLTRNIQHFAGLNPKAFRIVRNDYVSKPLSKGILDGNLLAAFEDLPITGQNETTRQIGTERGIVLRDWIALSGAW</sequence>
<dbReference type="InterPro" id="IPR050358">
    <property type="entry name" value="RSE1/DDB1/CFT1"/>
</dbReference>
<evidence type="ECO:0000259" key="4">
    <source>
        <dbReference type="Pfam" id="PF03178"/>
    </source>
</evidence>
<dbReference type="Pfam" id="PF10433">
    <property type="entry name" value="Beta-prop_RSE1_1st"/>
    <property type="match status" value="1"/>
</dbReference>
<reference evidence="7 8" key="1">
    <citation type="submission" date="2014-04" db="EMBL/GenBank/DDBJ databases">
        <authorList>
            <consortium name="DOE Joint Genome Institute"/>
            <person name="Kuo A."/>
            <person name="Tarkka M."/>
            <person name="Buscot F."/>
            <person name="Kohler A."/>
            <person name="Nagy L.G."/>
            <person name="Floudas D."/>
            <person name="Copeland A."/>
            <person name="Barry K.W."/>
            <person name="Cichocki N."/>
            <person name="Veneault-Fourrey C."/>
            <person name="LaButti K."/>
            <person name="Lindquist E.A."/>
            <person name="Lipzen A."/>
            <person name="Lundell T."/>
            <person name="Morin E."/>
            <person name="Murat C."/>
            <person name="Sun H."/>
            <person name="Tunlid A."/>
            <person name="Henrissat B."/>
            <person name="Grigoriev I.V."/>
            <person name="Hibbett D.S."/>
            <person name="Martin F."/>
            <person name="Nordberg H.P."/>
            <person name="Cantor M.N."/>
            <person name="Hua S.X."/>
        </authorList>
    </citation>
    <scope>NUCLEOTIDE SEQUENCE [LARGE SCALE GENOMIC DNA]</scope>
    <source>
        <strain evidence="7 8">F 1598</strain>
    </source>
</reference>
<reference evidence="8" key="2">
    <citation type="submission" date="2015-01" db="EMBL/GenBank/DDBJ databases">
        <title>Evolutionary Origins and Diversification of the Mycorrhizal Mutualists.</title>
        <authorList>
            <consortium name="DOE Joint Genome Institute"/>
            <consortium name="Mycorrhizal Genomics Consortium"/>
            <person name="Kohler A."/>
            <person name="Kuo A."/>
            <person name="Nagy L.G."/>
            <person name="Floudas D."/>
            <person name="Copeland A."/>
            <person name="Barry K.W."/>
            <person name="Cichocki N."/>
            <person name="Veneault-Fourrey C."/>
            <person name="LaButti K."/>
            <person name="Lindquist E.A."/>
            <person name="Lipzen A."/>
            <person name="Lundell T."/>
            <person name="Morin E."/>
            <person name="Murat C."/>
            <person name="Riley R."/>
            <person name="Ohm R."/>
            <person name="Sun H."/>
            <person name="Tunlid A."/>
            <person name="Henrissat B."/>
            <person name="Grigoriev I.V."/>
            <person name="Hibbett D.S."/>
            <person name="Martin F."/>
        </authorList>
    </citation>
    <scope>NUCLEOTIDE SEQUENCE [LARGE SCALE GENOMIC DNA]</scope>
    <source>
        <strain evidence="8">F 1598</strain>
    </source>
</reference>
<dbReference type="EMBL" id="KN833018">
    <property type="protein sequence ID" value="KIM78173.1"/>
    <property type="molecule type" value="Genomic_DNA"/>
</dbReference>
<dbReference type="PANTHER" id="PTHR10644">
    <property type="entry name" value="DNA REPAIR/RNA PROCESSING CPSF FAMILY"/>
    <property type="match status" value="1"/>
</dbReference>
<evidence type="ECO:0000256" key="3">
    <source>
        <dbReference type="SAM" id="MobiDB-lite"/>
    </source>
</evidence>
<dbReference type="Gene3D" id="2.130.10.10">
    <property type="entry name" value="YVTN repeat-like/Quinoprotein amine dehydrogenase"/>
    <property type="match status" value="3"/>
</dbReference>
<dbReference type="Pfam" id="PF03178">
    <property type="entry name" value="CPSF_A"/>
    <property type="match status" value="1"/>
</dbReference>
<feature type="compositionally biased region" description="Polar residues" evidence="3">
    <location>
        <begin position="615"/>
        <end position="630"/>
    </location>
</feature>
<dbReference type="InterPro" id="IPR015943">
    <property type="entry name" value="WD40/YVTN_repeat-like_dom_sf"/>
</dbReference>
<feature type="region of interest" description="Disordered" evidence="3">
    <location>
        <begin position="70"/>
        <end position="100"/>
    </location>
</feature>
<evidence type="ECO:0000313" key="7">
    <source>
        <dbReference type="EMBL" id="KIM78173.1"/>
    </source>
</evidence>
<dbReference type="InterPro" id="IPR004871">
    <property type="entry name" value="RSE1/DDB1/CPSF1_C"/>
</dbReference>
<protein>
    <recommendedName>
        <fullName evidence="9">DNA damage-binding protein 1</fullName>
    </recommendedName>
</protein>
<evidence type="ECO:0000256" key="2">
    <source>
        <dbReference type="ARBA" id="ARBA00023242"/>
    </source>
</evidence>
<evidence type="ECO:0000259" key="6">
    <source>
        <dbReference type="Pfam" id="PF23726"/>
    </source>
</evidence>
<dbReference type="GO" id="GO:0003676">
    <property type="term" value="F:nucleic acid binding"/>
    <property type="evidence" value="ECO:0007669"/>
    <property type="project" value="InterPro"/>
</dbReference>
<evidence type="ECO:0000259" key="5">
    <source>
        <dbReference type="Pfam" id="PF10433"/>
    </source>
</evidence>
<dbReference type="STRING" id="765440.A0A0C3AVY7"/>
<keyword evidence="2" id="KW-0539">Nucleus</keyword>
<dbReference type="GO" id="GO:0005634">
    <property type="term" value="C:nucleus"/>
    <property type="evidence" value="ECO:0007669"/>
    <property type="project" value="UniProtKB-SubCell"/>
</dbReference>
<dbReference type="OrthoDB" id="6109at2759"/>
<dbReference type="InterPro" id="IPR058543">
    <property type="entry name" value="Beta-prop_RSE1/DDB1/CPSF1_2nd"/>
</dbReference>
<dbReference type="Pfam" id="PF23726">
    <property type="entry name" value="Beta-prop_RSE1_2nd"/>
    <property type="match status" value="1"/>
</dbReference>
<dbReference type="HOGENOM" id="CLU_002414_0_0_1"/>
<dbReference type="InParanoid" id="A0A0C3AVY7"/>
<comment type="subcellular location">
    <subcellularLocation>
        <location evidence="1">Nucleus</location>
    </subcellularLocation>
</comment>
<name>A0A0C3AVY7_PILCF</name>
<evidence type="ECO:0008006" key="9">
    <source>
        <dbReference type="Google" id="ProtNLM"/>
    </source>
</evidence>
<evidence type="ECO:0000256" key="1">
    <source>
        <dbReference type="ARBA" id="ARBA00004123"/>
    </source>
</evidence>
<dbReference type="Proteomes" id="UP000054166">
    <property type="component" value="Unassembled WGS sequence"/>
</dbReference>
<feature type="domain" description="RSE1/DDB1/CPSF1 second beta-propeller" evidence="6">
    <location>
        <begin position="578"/>
        <end position="974"/>
    </location>
</feature>
<evidence type="ECO:0000313" key="8">
    <source>
        <dbReference type="Proteomes" id="UP000054166"/>
    </source>
</evidence>
<accession>A0A0C3AVY7</accession>
<feature type="region of interest" description="Disordered" evidence="3">
    <location>
        <begin position="615"/>
        <end position="635"/>
    </location>
</feature>
<feature type="domain" description="RSE1/DDB1/CPSF1 first beta-propeller" evidence="5">
    <location>
        <begin position="130"/>
        <end position="466"/>
    </location>
</feature>
<dbReference type="FunCoup" id="A0A0C3AVY7">
    <property type="interactions" value="719"/>
</dbReference>
<dbReference type="InterPro" id="IPR018846">
    <property type="entry name" value="Beta-prop_RSE1/DDB1/CPSF1_1st"/>
</dbReference>
<keyword evidence="8" id="KW-1185">Reference proteome</keyword>
<gene>
    <name evidence="7" type="ORF">PILCRDRAFT_98438</name>
</gene>
<organism evidence="7 8">
    <name type="scientific">Piloderma croceum (strain F 1598)</name>
    <dbReference type="NCBI Taxonomy" id="765440"/>
    <lineage>
        <taxon>Eukaryota</taxon>
        <taxon>Fungi</taxon>
        <taxon>Dikarya</taxon>
        <taxon>Basidiomycota</taxon>
        <taxon>Agaricomycotina</taxon>
        <taxon>Agaricomycetes</taxon>
        <taxon>Agaricomycetidae</taxon>
        <taxon>Atheliales</taxon>
        <taxon>Atheliaceae</taxon>
        <taxon>Piloderma</taxon>
    </lineage>
</organism>
<proteinExistence type="predicted"/>
<feature type="domain" description="RSE1/DDB1/CPSF1 C-terminal" evidence="4">
    <location>
        <begin position="1066"/>
        <end position="1392"/>
    </location>
</feature>